<name>A0ABZ2Y9E8_9BACT</name>
<keyword evidence="4" id="KW-1185">Reference proteome</keyword>
<dbReference type="InterPro" id="IPR002525">
    <property type="entry name" value="Transp_IS110-like_N"/>
</dbReference>
<dbReference type="PANTHER" id="PTHR33055">
    <property type="entry name" value="TRANSPOSASE FOR INSERTION SEQUENCE ELEMENT IS1111A"/>
    <property type="match status" value="1"/>
</dbReference>
<sequence>MNKNSWQYFIGIDVSRDRFNYVIIDASLQVLSEGQLNMNLEGFTALSQLISSYPNSLIGVESTGSYHLNLLAFLITNQYPVALINPALIKKFSQSITLRNTKTDRIDALTIARFLLKHLEAIPHFIPDKLDDLAALARVRESLTQQIARTKTQLKQHLVVVFPELVAHRNIFTDFLLSVLEEFPTPHSVLKASPGRVKAVFRKLKARGRKPSLSAEQFLELARDSIGISTTNYALIIKHEVEMLRFLNQKLQEITKQFIEEIQKNQKDNLELLKSIKGVSDITSAHFLAAVKDIHRFENRRKLTAYAGIDPSIRQSGSLYARGGISKKGSKSLRRCLYLMASGVMRCNEYFRAYYLKKRGEGMPHRKAMIALCNKLLRVIFAMLRKGEKFVPVTHYL</sequence>
<dbReference type="Pfam" id="PF02371">
    <property type="entry name" value="Transposase_20"/>
    <property type="match status" value="1"/>
</dbReference>
<evidence type="ECO:0000259" key="1">
    <source>
        <dbReference type="Pfam" id="PF01548"/>
    </source>
</evidence>
<proteinExistence type="predicted"/>
<reference evidence="3 4" key="1">
    <citation type="submission" date="2023-03" db="EMBL/GenBank/DDBJ databases">
        <title>Novel Species.</title>
        <authorList>
            <person name="Ma S."/>
        </authorList>
    </citation>
    <scope>NUCLEOTIDE SEQUENCE [LARGE SCALE GENOMIC DNA]</scope>
    <source>
        <strain evidence="3 4">B11</strain>
    </source>
</reference>
<dbReference type="InterPro" id="IPR047650">
    <property type="entry name" value="Transpos_IS110"/>
</dbReference>
<dbReference type="PANTHER" id="PTHR33055:SF15">
    <property type="entry name" value="TRANSPOSASE-RELATED"/>
    <property type="match status" value="1"/>
</dbReference>
<evidence type="ECO:0000313" key="4">
    <source>
        <dbReference type="Proteomes" id="UP001461341"/>
    </source>
</evidence>
<accession>A0ABZ2Y9E8</accession>
<dbReference type="Proteomes" id="UP001461341">
    <property type="component" value="Chromosome"/>
</dbReference>
<evidence type="ECO:0000313" key="3">
    <source>
        <dbReference type="EMBL" id="WZL75597.1"/>
    </source>
</evidence>
<protein>
    <submittedName>
        <fullName evidence="3">IS110 family transposase</fullName>
    </submittedName>
</protein>
<organism evidence="3 4">
    <name type="scientific">Thermatribacter velox</name>
    <dbReference type="NCBI Taxonomy" id="3039681"/>
    <lineage>
        <taxon>Bacteria</taxon>
        <taxon>Pseudomonadati</taxon>
        <taxon>Atribacterota</taxon>
        <taxon>Atribacteria</taxon>
        <taxon>Atribacterales</taxon>
        <taxon>Thermatribacteraceae</taxon>
        <taxon>Thermatribacter</taxon>
    </lineage>
</organism>
<dbReference type="InterPro" id="IPR003346">
    <property type="entry name" value="Transposase_20"/>
</dbReference>
<dbReference type="Pfam" id="PF01548">
    <property type="entry name" value="DEDD_Tnp_IS110"/>
    <property type="match status" value="1"/>
</dbReference>
<evidence type="ECO:0000259" key="2">
    <source>
        <dbReference type="Pfam" id="PF02371"/>
    </source>
</evidence>
<dbReference type="NCBIfam" id="NF033542">
    <property type="entry name" value="transpos_IS110"/>
    <property type="match status" value="1"/>
</dbReference>
<dbReference type="RefSeq" id="WP_369017746.1">
    <property type="nucleotide sequence ID" value="NZ_CP121689.1"/>
</dbReference>
<feature type="domain" description="Transposase IS110-like N-terminal" evidence="1">
    <location>
        <begin position="10"/>
        <end position="163"/>
    </location>
</feature>
<gene>
    <name evidence="3" type="ORF">QBE54_08355</name>
</gene>
<feature type="domain" description="Transposase IS116/IS110/IS902 C-terminal" evidence="2">
    <location>
        <begin position="271"/>
        <end position="355"/>
    </location>
</feature>
<dbReference type="EMBL" id="CP121689">
    <property type="protein sequence ID" value="WZL75597.1"/>
    <property type="molecule type" value="Genomic_DNA"/>
</dbReference>